<dbReference type="EMBL" id="JBFOHL010000008">
    <property type="protein sequence ID" value="MEW9624627.1"/>
    <property type="molecule type" value="Genomic_DNA"/>
</dbReference>
<sequence>MKRMTMLSLAGLAMTPLAVAFAQSAPPPASSTQQQSTQQQSTQQPSTQQPSTQQPSTQQPSTQQQSTQQQSTQQQPSAKQAQQLQTVVVTGSAIPRIDTETTSPVTVISAVQIQRSGLTTLSDVVRSISADNSGSIPNSFTNGFAAGASGVALRGLTVNSTLVLIDGHRNASYAVSDDGERSFVDLNTIPLAAVERIEVLKDGASSLYGADAIAGVVNVILRPDYHGVEATADVGTSQRGGGFTRKATFLAGGGDLNTDHYNAYFSVQYQKDNTIRVNQRPFPYNTTNLSSLGGPNPGVPSNAVGSIYGSVTPSTGGNIQPLRSCTGEPYETLVTNDPNSPGSYCQQNLASQYGQLQPAMEQGGLYGRFTVKLNDTTTAYLSASYFQAKTWTVSPAQQIQNATPNNTDAITLPVGNPSNPFAVPALINYAFGDIPAGFNYNNHNARIVGDVTGQFNDWHWDVTGVINHTWLGTDQFGFISYNALLGAIASGSYNFANPSANSSAVRSTLAPGYSKTSTSDLDSLDLSANRDLFDLPGGSLGLAVGAQFRHEAQDDPTLNPNFEFQGLGNAHTKGSRDVSGVYAEMDAPLFNSLEVDVSGRFDHYSDVGNNFSPKLGIKWKPLDWLAVRGTWSKGFRAPSFAENGSSASVGFVTYTPPPAFQALHGNNGYVQPYALGENALANKNIKPEKATNFTFGVVLQPTSWLSASLDYYSIKKTGVITQSQTSSALANYYAGTPQAPGVTVVPDVPDPQFPNAQPRPIEVIGEYVNANQLKTTGIDLDLQGHWDFGDGIKYISELSATNVFSWSLTLPDGTVQRYVGTQGPYNLSSGAGTPRLRGSWANTIIWGPLTVTGTVYRTSGYAQIAEDVGVGPGSCITTTPAGTPFPASCRIGASTFFDLTGSYAINDHVTITGSILNAFNKLPPFDPANYAGPGTNYNPTWSQEGIVGRFFNLGVKVDL</sequence>
<dbReference type="Pfam" id="PF07715">
    <property type="entry name" value="Plug"/>
    <property type="match status" value="1"/>
</dbReference>
<evidence type="ECO:0000313" key="14">
    <source>
        <dbReference type="EMBL" id="MEW9624627.1"/>
    </source>
</evidence>
<dbReference type="PANTHER" id="PTHR47234">
    <property type="match status" value="1"/>
</dbReference>
<feature type="signal peptide" evidence="11">
    <location>
        <begin position="1"/>
        <end position="22"/>
    </location>
</feature>
<evidence type="ECO:0000259" key="13">
    <source>
        <dbReference type="Pfam" id="PF07715"/>
    </source>
</evidence>
<dbReference type="PROSITE" id="PS52016">
    <property type="entry name" value="TONB_DEPENDENT_REC_3"/>
    <property type="match status" value="1"/>
</dbReference>
<keyword evidence="5 9" id="KW-0798">TonB box</keyword>
<gene>
    <name evidence="14" type="ORF">ABQJ56_10335</name>
</gene>
<dbReference type="InterPro" id="IPR039426">
    <property type="entry name" value="TonB-dep_rcpt-like"/>
</dbReference>
<evidence type="ECO:0000256" key="5">
    <source>
        <dbReference type="ARBA" id="ARBA00023077"/>
    </source>
</evidence>
<keyword evidence="4 8" id="KW-0812">Transmembrane</keyword>
<keyword evidence="15" id="KW-1185">Reference proteome</keyword>
<accession>A0ABV3QPX7</accession>
<dbReference type="Proteomes" id="UP001556170">
    <property type="component" value="Unassembled WGS sequence"/>
</dbReference>
<evidence type="ECO:0000313" key="15">
    <source>
        <dbReference type="Proteomes" id="UP001556170"/>
    </source>
</evidence>
<evidence type="ECO:0000256" key="1">
    <source>
        <dbReference type="ARBA" id="ARBA00004571"/>
    </source>
</evidence>
<dbReference type="Gene3D" id="2.40.170.20">
    <property type="entry name" value="TonB-dependent receptor, beta-barrel domain"/>
    <property type="match status" value="1"/>
</dbReference>
<proteinExistence type="inferred from homology"/>
<dbReference type="RefSeq" id="WP_367844934.1">
    <property type="nucleotide sequence ID" value="NZ_JBFOHL010000008.1"/>
</dbReference>
<dbReference type="InterPro" id="IPR037066">
    <property type="entry name" value="Plug_dom_sf"/>
</dbReference>
<keyword evidence="7 8" id="KW-0998">Cell outer membrane</keyword>
<comment type="similarity">
    <text evidence="8 9">Belongs to the TonB-dependent receptor family.</text>
</comment>
<comment type="subcellular location">
    <subcellularLocation>
        <location evidence="1 8">Cell outer membrane</location>
        <topology evidence="1 8">Multi-pass membrane protein</topology>
    </subcellularLocation>
</comment>
<dbReference type="InterPro" id="IPR000531">
    <property type="entry name" value="Beta-barrel_TonB"/>
</dbReference>
<feature type="domain" description="TonB-dependent receptor-like beta-barrel" evidence="12">
    <location>
        <begin position="410"/>
        <end position="917"/>
    </location>
</feature>
<evidence type="ECO:0000256" key="9">
    <source>
        <dbReference type="RuleBase" id="RU003357"/>
    </source>
</evidence>
<evidence type="ECO:0000256" key="6">
    <source>
        <dbReference type="ARBA" id="ARBA00023136"/>
    </source>
</evidence>
<evidence type="ECO:0000256" key="8">
    <source>
        <dbReference type="PROSITE-ProRule" id="PRU01360"/>
    </source>
</evidence>
<evidence type="ECO:0000256" key="3">
    <source>
        <dbReference type="ARBA" id="ARBA00022452"/>
    </source>
</evidence>
<feature type="chain" id="PRO_5046554459" evidence="11">
    <location>
        <begin position="23"/>
        <end position="959"/>
    </location>
</feature>
<dbReference type="InterPro" id="IPR012910">
    <property type="entry name" value="Plug_dom"/>
</dbReference>
<comment type="caution">
    <text evidence="14">The sequence shown here is derived from an EMBL/GenBank/DDBJ whole genome shotgun (WGS) entry which is preliminary data.</text>
</comment>
<evidence type="ECO:0000256" key="2">
    <source>
        <dbReference type="ARBA" id="ARBA00022448"/>
    </source>
</evidence>
<evidence type="ECO:0000256" key="11">
    <source>
        <dbReference type="SAM" id="SignalP"/>
    </source>
</evidence>
<evidence type="ECO:0000259" key="12">
    <source>
        <dbReference type="Pfam" id="PF00593"/>
    </source>
</evidence>
<dbReference type="Gene3D" id="2.170.130.10">
    <property type="entry name" value="TonB-dependent receptor, plug domain"/>
    <property type="match status" value="1"/>
</dbReference>
<evidence type="ECO:0000256" key="10">
    <source>
        <dbReference type="SAM" id="MobiDB-lite"/>
    </source>
</evidence>
<feature type="region of interest" description="Disordered" evidence="10">
    <location>
        <begin position="23"/>
        <end position="79"/>
    </location>
</feature>
<reference evidence="14 15" key="1">
    <citation type="submission" date="2024-06" db="EMBL/GenBank/DDBJ databases">
        <authorList>
            <person name="Woo H."/>
        </authorList>
    </citation>
    <scope>NUCLEOTIDE SEQUENCE [LARGE SCALE GENOMIC DNA]</scope>
    <source>
        <strain evidence="14 15">S2-g</strain>
    </source>
</reference>
<dbReference type="SUPFAM" id="SSF56935">
    <property type="entry name" value="Porins"/>
    <property type="match status" value="1"/>
</dbReference>
<organism evidence="14 15">
    <name type="scientific">Rhodanobacter geophilus</name>
    <dbReference type="NCBI Taxonomy" id="3162488"/>
    <lineage>
        <taxon>Bacteria</taxon>
        <taxon>Pseudomonadati</taxon>
        <taxon>Pseudomonadota</taxon>
        <taxon>Gammaproteobacteria</taxon>
        <taxon>Lysobacterales</taxon>
        <taxon>Rhodanobacteraceae</taxon>
        <taxon>Rhodanobacter</taxon>
    </lineage>
</organism>
<dbReference type="PANTHER" id="PTHR47234:SF2">
    <property type="entry name" value="TONB-DEPENDENT RECEPTOR"/>
    <property type="match status" value="1"/>
</dbReference>
<keyword evidence="11" id="KW-0732">Signal</keyword>
<dbReference type="Pfam" id="PF00593">
    <property type="entry name" value="TonB_dep_Rec_b-barrel"/>
    <property type="match status" value="1"/>
</dbReference>
<feature type="domain" description="TonB-dependent receptor plug" evidence="13">
    <location>
        <begin position="100"/>
        <end position="216"/>
    </location>
</feature>
<protein>
    <submittedName>
        <fullName evidence="14">TonB-dependent receptor</fullName>
    </submittedName>
</protein>
<name>A0ABV3QPX7_9GAMM</name>
<evidence type="ECO:0000256" key="4">
    <source>
        <dbReference type="ARBA" id="ARBA00022692"/>
    </source>
</evidence>
<keyword evidence="2 8" id="KW-0813">Transport</keyword>
<keyword evidence="3 8" id="KW-1134">Transmembrane beta strand</keyword>
<dbReference type="CDD" id="cd01347">
    <property type="entry name" value="ligand_gated_channel"/>
    <property type="match status" value="1"/>
</dbReference>
<feature type="compositionally biased region" description="Low complexity" evidence="10">
    <location>
        <begin position="30"/>
        <end position="79"/>
    </location>
</feature>
<keyword evidence="6 8" id="KW-0472">Membrane</keyword>
<dbReference type="InterPro" id="IPR036942">
    <property type="entry name" value="Beta-barrel_TonB_sf"/>
</dbReference>
<evidence type="ECO:0000256" key="7">
    <source>
        <dbReference type="ARBA" id="ARBA00023237"/>
    </source>
</evidence>
<keyword evidence="14" id="KW-0675">Receptor</keyword>